<proteinExistence type="predicted"/>
<dbReference type="InterPro" id="IPR011059">
    <property type="entry name" value="Metal-dep_hydrolase_composite"/>
</dbReference>
<comment type="caution">
    <text evidence="2">The sequence shown here is derived from an EMBL/GenBank/DDBJ whole genome shotgun (WGS) entry which is preliminary data.</text>
</comment>
<dbReference type="SUPFAM" id="SSF51556">
    <property type="entry name" value="Metallo-dependent hydrolases"/>
    <property type="match status" value="1"/>
</dbReference>
<dbReference type="InterPro" id="IPR013108">
    <property type="entry name" value="Amidohydro_3"/>
</dbReference>
<name>A0ABN2LKI8_9MICO</name>
<evidence type="ECO:0000313" key="2">
    <source>
        <dbReference type="EMBL" id="GAA1789911.1"/>
    </source>
</evidence>
<organism evidence="2 3">
    <name type="scientific">Leucobacter iarius</name>
    <dbReference type="NCBI Taxonomy" id="333963"/>
    <lineage>
        <taxon>Bacteria</taxon>
        <taxon>Bacillati</taxon>
        <taxon>Actinomycetota</taxon>
        <taxon>Actinomycetes</taxon>
        <taxon>Micrococcales</taxon>
        <taxon>Microbacteriaceae</taxon>
        <taxon>Leucobacter</taxon>
    </lineage>
</organism>
<evidence type="ECO:0000313" key="3">
    <source>
        <dbReference type="Proteomes" id="UP001500851"/>
    </source>
</evidence>
<dbReference type="Gene3D" id="2.30.40.10">
    <property type="entry name" value="Urease, subunit C, domain 1"/>
    <property type="match status" value="1"/>
</dbReference>
<dbReference type="PANTHER" id="PTHR32027:SF9">
    <property type="entry name" value="BLL3847 PROTEIN"/>
    <property type="match status" value="1"/>
</dbReference>
<gene>
    <name evidence="2" type="ORF">GCM10009768_18590</name>
</gene>
<accession>A0ABN2LKI8</accession>
<dbReference type="Gene3D" id="3.20.20.140">
    <property type="entry name" value="Metal-dependent hydrolases"/>
    <property type="match status" value="1"/>
</dbReference>
<feature type="domain" description="Amidohydrolase 3" evidence="1">
    <location>
        <begin position="102"/>
        <end position="411"/>
    </location>
</feature>
<dbReference type="Pfam" id="PF07969">
    <property type="entry name" value="Amidohydro_3"/>
    <property type="match status" value="1"/>
</dbReference>
<dbReference type="InterPro" id="IPR052349">
    <property type="entry name" value="Metallo-hydrolase_Enzymes"/>
</dbReference>
<reference evidence="2 3" key="1">
    <citation type="journal article" date="2019" name="Int. J. Syst. Evol. Microbiol.">
        <title>The Global Catalogue of Microorganisms (GCM) 10K type strain sequencing project: providing services to taxonomists for standard genome sequencing and annotation.</title>
        <authorList>
            <consortium name="The Broad Institute Genomics Platform"/>
            <consortium name="The Broad Institute Genome Sequencing Center for Infectious Disease"/>
            <person name="Wu L."/>
            <person name="Ma J."/>
        </authorList>
    </citation>
    <scope>NUCLEOTIDE SEQUENCE [LARGE SCALE GENOMIC DNA]</scope>
    <source>
        <strain evidence="2 3">JCM 14736</strain>
    </source>
</reference>
<dbReference type="PANTHER" id="PTHR32027">
    <property type="entry name" value="CYTOSINE DEAMINASE"/>
    <property type="match status" value="1"/>
</dbReference>
<dbReference type="RefSeq" id="WP_344031710.1">
    <property type="nucleotide sequence ID" value="NZ_BAAAOB010000002.1"/>
</dbReference>
<dbReference type="InterPro" id="IPR032466">
    <property type="entry name" value="Metal_Hydrolase"/>
</dbReference>
<dbReference type="Proteomes" id="UP001500851">
    <property type="component" value="Unassembled WGS sequence"/>
</dbReference>
<keyword evidence="3" id="KW-1185">Reference proteome</keyword>
<evidence type="ECO:0000259" key="1">
    <source>
        <dbReference type="Pfam" id="PF07969"/>
    </source>
</evidence>
<protein>
    <submittedName>
        <fullName evidence="2">Amidohydrolase family protein</fullName>
    </submittedName>
</protein>
<sequence>MGAPVGTEAVRIVRAALHGRDGEWDLVLGPGPDGEVVVREILPHATGTDAAGGEGVLDACGGLVSRAFAEPHVHPDKSYSLSVLPDGIDAAELASLEPFERAARIKSAFTPENVAARAERALRLAVSNGVTRARATADVDTVAGLRGFEGLLRAREAVAELLDVEIVAFPQEGLIRDPGAESLLRAALEAGADLVGGWPNVEAAPEDQRAHVRTVFDLAQEFDVDVDIHADCFLDPEERILEFIAEETIRRGYQGRVLTSHCAALELQTDDDARRIIACVAEAGITIAVIPLNLADGGPRGLSRPQELLAAGVPVVSGTDNLNDGWYPLGTLNPLDRASMTFWGGSFDDEDEVDTVWDLVSGAAWRALGAGAGDLAVGMPAELVILDAADRAGALRDPGCGLTTIHRGRIVSRRAVTRSFAGAAQ</sequence>
<dbReference type="EMBL" id="BAAAOB010000002">
    <property type="protein sequence ID" value="GAA1789911.1"/>
    <property type="molecule type" value="Genomic_DNA"/>
</dbReference>
<dbReference type="CDD" id="cd01293">
    <property type="entry name" value="Bact_CD"/>
    <property type="match status" value="1"/>
</dbReference>